<feature type="region of interest" description="Disordered" evidence="2">
    <location>
        <begin position="1091"/>
        <end position="1121"/>
    </location>
</feature>
<protein>
    <submittedName>
        <fullName evidence="4">Retrovirus-related pol polyprotein from transposon TNT 1-94</fullName>
    </submittedName>
</protein>
<dbReference type="InterPro" id="IPR013103">
    <property type="entry name" value="RVT_2"/>
</dbReference>
<gene>
    <name evidence="4" type="ORF">Tco_1078992</name>
</gene>
<dbReference type="Pfam" id="PF07727">
    <property type="entry name" value="RVT_2"/>
    <property type="match status" value="2"/>
</dbReference>
<dbReference type="PROSITE" id="PS50158">
    <property type="entry name" value="ZF_CCHC"/>
    <property type="match status" value="1"/>
</dbReference>
<organism evidence="4 5">
    <name type="scientific">Tanacetum coccineum</name>
    <dbReference type="NCBI Taxonomy" id="301880"/>
    <lineage>
        <taxon>Eukaryota</taxon>
        <taxon>Viridiplantae</taxon>
        <taxon>Streptophyta</taxon>
        <taxon>Embryophyta</taxon>
        <taxon>Tracheophyta</taxon>
        <taxon>Spermatophyta</taxon>
        <taxon>Magnoliopsida</taxon>
        <taxon>eudicotyledons</taxon>
        <taxon>Gunneridae</taxon>
        <taxon>Pentapetalae</taxon>
        <taxon>asterids</taxon>
        <taxon>campanulids</taxon>
        <taxon>Asterales</taxon>
        <taxon>Asteraceae</taxon>
        <taxon>Asteroideae</taxon>
        <taxon>Anthemideae</taxon>
        <taxon>Anthemidinae</taxon>
        <taxon>Tanacetum</taxon>
    </lineage>
</organism>
<reference evidence="4" key="2">
    <citation type="submission" date="2022-01" db="EMBL/GenBank/DDBJ databases">
        <authorList>
            <person name="Yamashiro T."/>
            <person name="Shiraishi A."/>
            <person name="Satake H."/>
            <person name="Nakayama K."/>
        </authorList>
    </citation>
    <scope>NUCLEOTIDE SEQUENCE</scope>
</reference>
<sequence length="1238" mass="139461">MSSNSDDIQAAGSDTRPPMLDRTDYESWDALGTTPEGGVLLGPESPRTYEDLSDTKKKRYDADVRATNIVLQGLPKDIYRLINHNIKAKAIWDNAKILLAGQGKPVKCYNCNGVGHIARNCTQSKHPQNSDYFKDKMLLMQAQENDVDNQPVQDLALNEDNIFQADECDAFDSHVDDEPTAGPISSGLVPNPAPAIPYVPPTNKELEMLFQPMFDEYFNLLGIRQDPIPNVVQDPVITSGPSMSISVDLDAPSGSHISSPMDHHSSLVHHGVAVEQSAEGNPFAAADHEPFVNVFAPDPTSEASSSREIMMPEPNQSTQPHEHIRKWTDSHPLDNIIGNPSRPVSTQKQLATDALWCFYNSVLSKVEPKNFKSAATEDCCALKWIYKVKLDEYGDVLKNKARLVAKGFHQEEGLDFEESFAPVARLEAIRIFIANAASKNMTVYQMDVKTAFLNGELKEEVYVHLYRKFLLAQGFSKGVVDPTLFIRKTGKHTLHVQIYHDKTPYELVHNKKPDLIFFWVFGALCYLTNDNENLGKLQPRADIGIFIGYAPSRKGPAPNLLTPGPISSVLVPNPAPAIPYVPLTNKELEMLFQSMFDEYFNPLGIRQDLIPNDTRRSTSGSAQFLGDKLVSWSSKKQTSTSISSTEAEYIAMSGCCAQILWMRSQLSDYGFAYNRIPLYCDNKSAIALCCNNVQHSRSKHIDIRHHFIREQVEKGVVELYFVRTEYQLADIFTKALPRERFEFILPRLGMKCMKPETLKRLQDGKHTLHVQIYVDDIIFASTDPKDCDRFSNEMSSKFQMSMMGQISFFLGLQISQNPRGIFINQSKYANEILKKFDLHKSDPVDTPMVERTKLDEDLSGTPVDQTKYRSMIGSLMFLTASRPDLVFAVCMCARYQSRPTKKHLEAVKRVFRYLQGTINMGLWYPKDTAMALTAYADADHAGCQDTRRSTSGSAQFLGDKLVSWSSKKQTSTSISSTEAEYIAMSGCCAQILWMRSQLSDYGFAYNRIPLYCDNKSAIALCCNNVQHSRSKHIDIRHHFIREQVEKGVVELYFVRTEYQLADIFTKALPRERFEFILPRLGMKCMKPETLKSLQDDQDESSEGSCNTTPEVPDEPKDNSVVAEKQARYVQTNLTLSSAELEIQSMMDVPIHQEDLAGPRTLTHDPPANQGKYGDSDGYTFDDPILILEILSRRFLLRGIYLITGSSKDGDGDTSFQWSQFTTQCSHLMFPSKDIMTTE</sequence>
<dbReference type="SUPFAM" id="SSF56672">
    <property type="entry name" value="DNA/RNA polymerases"/>
    <property type="match status" value="1"/>
</dbReference>
<accession>A0ABQ5HS91</accession>
<dbReference type="SMART" id="SM00343">
    <property type="entry name" value="ZnF_C2HC"/>
    <property type="match status" value="1"/>
</dbReference>
<dbReference type="SUPFAM" id="SSF57756">
    <property type="entry name" value="Retrovirus zinc finger-like domains"/>
    <property type="match status" value="1"/>
</dbReference>
<dbReference type="InterPro" id="IPR043502">
    <property type="entry name" value="DNA/RNA_pol_sf"/>
</dbReference>
<evidence type="ECO:0000259" key="3">
    <source>
        <dbReference type="PROSITE" id="PS50158"/>
    </source>
</evidence>
<name>A0ABQ5HS91_9ASTR</name>
<dbReference type="InterPro" id="IPR001878">
    <property type="entry name" value="Znf_CCHC"/>
</dbReference>
<comment type="caution">
    <text evidence="4">The sequence shown here is derived from an EMBL/GenBank/DDBJ whole genome shotgun (WGS) entry which is preliminary data.</text>
</comment>
<dbReference type="PANTHER" id="PTHR11439:SF509">
    <property type="entry name" value="RNA-DIRECTED DNA POLYMERASE"/>
    <property type="match status" value="1"/>
</dbReference>
<dbReference type="EMBL" id="BQNB010019896">
    <property type="protein sequence ID" value="GJT90147.1"/>
    <property type="molecule type" value="Genomic_DNA"/>
</dbReference>
<reference evidence="4" key="1">
    <citation type="journal article" date="2022" name="Int. J. Mol. Sci.">
        <title>Draft Genome of Tanacetum Coccineum: Genomic Comparison of Closely Related Tanacetum-Family Plants.</title>
        <authorList>
            <person name="Yamashiro T."/>
            <person name="Shiraishi A."/>
            <person name="Nakayama K."/>
            <person name="Satake H."/>
        </authorList>
    </citation>
    <scope>NUCLEOTIDE SEQUENCE</scope>
</reference>
<feature type="region of interest" description="Disordered" evidence="2">
    <location>
        <begin position="1"/>
        <end position="54"/>
    </location>
</feature>
<evidence type="ECO:0000256" key="2">
    <source>
        <dbReference type="SAM" id="MobiDB-lite"/>
    </source>
</evidence>
<keyword evidence="1" id="KW-0862">Zinc</keyword>
<dbReference type="PANTHER" id="PTHR11439">
    <property type="entry name" value="GAG-POL-RELATED RETROTRANSPOSON"/>
    <property type="match status" value="1"/>
</dbReference>
<feature type="domain" description="CCHC-type" evidence="3">
    <location>
        <begin position="107"/>
        <end position="123"/>
    </location>
</feature>
<feature type="region of interest" description="Disordered" evidence="2">
    <location>
        <begin position="301"/>
        <end position="320"/>
    </location>
</feature>
<keyword evidence="1" id="KW-0863">Zinc-finger</keyword>
<evidence type="ECO:0000313" key="5">
    <source>
        <dbReference type="Proteomes" id="UP001151760"/>
    </source>
</evidence>
<keyword evidence="5" id="KW-1185">Reference proteome</keyword>
<dbReference type="InterPro" id="IPR036875">
    <property type="entry name" value="Znf_CCHC_sf"/>
</dbReference>
<evidence type="ECO:0000313" key="4">
    <source>
        <dbReference type="EMBL" id="GJT90147.1"/>
    </source>
</evidence>
<dbReference type="Pfam" id="PF00098">
    <property type="entry name" value="zf-CCHC"/>
    <property type="match status" value="1"/>
</dbReference>
<evidence type="ECO:0000256" key="1">
    <source>
        <dbReference type="PROSITE-ProRule" id="PRU00047"/>
    </source>
</evidence>
<dbReference type="Gene3D" id="4.10.60.10">
    <property type="entry name" value="Zinc finger, CCHC-type"/>
    <property type="match status" value="1"/>
</dbReference>
<keyword evidence="1" id="KW-0479">Metal-binding</keyword>
<dbReference type="Proteomes" id="UP001151760">
    <property type="component" value="Unassembled WGS sequence"/>
</dbReference>
<proteinExistence type="predicted"/>
<dbReference type="CDD" id="cd09272">
    <property type="entry name" value="RNase_HI_RT_Ty1"/>
    <property type="match status" value="2"/>
</dbReference>